<keyword evidence="2" id="KW-1185">Reference proteome</keyword>
<comment type="caution">
    <text evidence="1">The sequence shown here is derived from an EMBL/GenBank/DDBJ whole genome shotgun (WGS) entry which is preliminary data.</text>
</comment>
<accession>A0ABX1J7G5</accession>
<dbReference type="RefSeq" id="WP_168515990.1">
    <property type="nucleotide sequence ID" value="NZ_JAAXLS010000008.1"/>
</dbReference>
<sequence>MSKHILLVFTDCVPGREAEFGEWYDTVHLRDVLRVPGFVAAQRFAARTGMRGEQPGHRFLAVYEIEADDLDAAQAALRSAVAGMRMSDALAPTLVTHAYSAITDRMEALDAESV</sequence>
<dbReference type="InterPro" id="IPR011008">
    <property type="entry name" value="Dimeric_a/b-barrel"/>
</dbReference>
<dbReference type="SUPFAM" id="SSF54909">
    <property type="entry name" value="Dimeric alpha+beta barrel"/>
    <property type="match status" value="1"/>
</dbReference>
<evidence type="ECO:0008006" key="3">
    <source>
        <dbReference type="Google" id="ProtNLM"/>
    </source>
</evidence>
<dbReference type="Gene3D" id="3.30.70.100">
    <property type="match status" value="1"/>
</dbReference>
<protein>
    <recommendedName>
        <fullName evidence="3">EthD family reductase</fullName>
    </recommendedName>
</protein>
<name>A0ABX1J7G5_9PSEU</name>
<reference evidence="1 2" key="1">
    <citation type="submission" date="2020-04" db="EMBL/GenBank/DDBJ databases">
        <title>Novel species.</title>
        <authorList>
            <person name="Teo W.F.A."/>
            <person name="Lipun K."/>
            <person name="Srisuk N."/>
            <person name="Duangmal K."/>
        </authorList>
    </citation>
    <scope>NUCLEOTIDE SEQUENCE [LARGE SCALE GENOMIC DNA]</scope>
    <source>
        <strain evidence="1 2">K13G38</strain>
    </source>
</reference>
<evidence type="ECO:0000313" key="2">
    <source>
        <dbReference type="Proteomes" id="UP000715441"/>
    </source>
</evidence>
<dbReference type="Proteomes" id="UP000715441">
    <property type="component" value="Unassembled WGS sequence"/>
</dbReference>
<gene>
    <name evidence="1" type="ORF">HFP15_15470</name>
</gene>
<dbReference type="EMBL" id="JAAXLS010000008">
    <property type="protein sequence ID" value="NKQ54286.1"/>
    <property type="molecule type" value="Genomic_DNA"/>
</dbReference>
<proteinExistence type="predicted"/>
<organism evidence="1 2">
    <name type="scientific">Amycolatopsis acididurans</name>
    <dbReference type="NCBI Taxonomy" id="2724524"/>
    <lineage>
        <taxon>Bacteria</taxon>
        <taxon>Bacillati</taxon>
        <taxon>Actinomycetota</taxon>
        <taxon>Actinomycetes</taxon>
        <taxon>Pseudonocardiales</taxon>
        <taxon>Pseudonocardiaceae</taxon>
        <taxon>Amycolatopsis</taxon>
    </lineage>
</organism>
<evidence type="ECO:0000313" key="1">
    <source>
        <dbReference type="EMBL" id="NKQ54286.1"/>
    </source>
</evidence>